<comment type="subcellular location">
    <subcellularLocation>
        <location evidence="1">Membrane</location>
        <topology evidence="1">Multi-pass membrane protein</topology>
    </subcellularLocation>
</comment>
<keyword evidence="3 5" id="KW-1133">Transmembrane helix</keyword>
<dbReference type="InterPro" id="IPR019109">
    <property type="entry name" value="MamF_MmsF"/>
</dbReference>
<dbReference type="PANTHER" id="PTHR36460:SF1">
    <property type="entry name" value="UPF0132 DOMAIN PROTEIN (AFU_ORTHOLOGUE AFUA_3G10255)"/>
    <property type="match status" value="1"/>
</dbReference>
<keyword evidence="4 5" id="KW-0472">Membrane</keyword>
<reference evidence="6 7" key="1">
    <citation type="journal article" date="2014" name="PLoS Genet.">
        <title>Phylogenetically driven sequencing of extremely halophilic archaea reveals strategies for static and dynamic osmo-response.</title>
        <authorList>
            <person name="Becker E.A."/>
            <person name="Seitzer P.M."/>
            <person name="Tritt A."/>
            <person name="Larsen D."/>
            <person name="Krusor M."/>
            <person name="Yao A.I."/>
            <person name="Wu D."/>
            <person name="Madern D."/>
            <person name="Eisen J.A."/>
            <person name="Darling A.E."/>
            <person name="Facciotti M.T."/>
        </authorList>
    </citation>
    <scope>NUCLEOTIDE SEQUENCE [LARGE SCALE GENOMIC DNA]</scope>
    <source>
        <strain evidence="6 7">DSM 5350</strain>
    </source>
</reference>
<keyword evidence="7" id="KW-1185">Reference proteome</keyword>
<proteinExistence type="predicted"/>
<protein>
    <recommendedName>
        <fullName evidence="8">DUF4870 domain-containing protein</fullName>
    </recommendedName>
</protein>
<evidence type="ECO:0000313" key="6">
    <source>
        <dbReference type="EMBL" id="EMA43619.1"/>
    </source>
</evidence>
<evidence type="ECO:0000256" key="2">
    <source>
        <dbReference type="ARBA" id="ARBA00022692"/>
    </source>
</evidence>
<organism evidence="6 7">
    <name type="scientific">Halococcus saccharolyticus DSM 5350</name>
    <dbReference type="NCBI Taxonomy" id="1227455"/>
    <lineage>
        <taxon>Archaea</taxon>
        <taxon>Methanobacteriati</taxon>
        <taxon>Methanobacteriota</taxon>
        <taxon>Stenosarchaea group</taxon>
        <taxon>Halobacteria</taxon>
        <taxon>Halobacteriales</taxon>
        <taxon>Halococcaceae</taxon>
        <taxon>Halococcus</taxon>
    </lineage>
</organism>
<accession>M0MG10</accession>
<dbReference type="RefSeq" id="WP_006078600.1">
    <property type="nucleotide sequence ID" value="NZ_AOMD01000029.1"/>
</dbReference>
<gene>
    <name evidence="6" type="ORF">C449_13707</name>
</gene>
<keyword evidence="2 5" id="KW-0812">Transmembrane</keyword>
<evidence type="ECO:0000256" key="1">
    <source>
        <dbReference type="ARBA" id="ARBA00004141"/>
    </source>
</evidence>
<feature type="transmembrane region" description="Helical" evidence="5">
    <location>
        <begin position="98"/>
        <end position="123"/>
    </location>
</feature>
<feature type="transmembrane region" description="Helical" evidence="5">
    <location>
        <begin position="27"/>
        <end position="46"/>
    </location>
</feature>
<dbReference type="EMBL" id="AOMD01000029">
    <property type="protein sequence ID" value="EMA43619.1"/>
    <property type="molecule type" value="Genomic_DNA"/>
</dbReference>
<dbReference type="Proteomes" id="UP000011669">
    <property type="component" value="Unassembled WGS sequence"/>
</dbReference>
<dbReference type="STRING" id="1227455.C449_13707"/>
<dbReference type="GO" id="GO:0016020">
    <property type="term" value="C:membrane"/>
    <property type="evidence" value="ECO:0007669"/>
    <property type="project" value="UniProtKB-SubCell"/>
</dbReference>
<evidence type="ECO:0000256" key="4">
    <source>
        <dbReference type="ARBA" id="ARBA00023136"/>
    </source>
</evidence>
<sequence>MASSTQDIEREPAAPAVESESGLDSNVAGALSYLFGIVSGLIFFLIEKDDRFVRWHAAQSMAFNGLLIVTYIALTFLGTVVSVASFGGSSGMFLVGSLFSLILGLVWLVVAVGGFAAWVYLMVKAYQGETPRLPVAAGIADKLV</sequence>
<dbReference type="PATRIC" id="fig|1227455.4.peg.2792"/>
<name>M0MG10_9EURY</name>
<evidence type="ECO:0008006" key="8">
    <source>
        <dbReference type="Google" id="ProtNLM"/>
    </source>
</evidence>
<comment type="caution">
    <text evidence="6">The sequence shown here is derived from an EMBL/GenBank/DDBJ whole genome shotgun (WGS) entry which is preliminary data.</text>
</comment>
<dbReference type="PANTHER" id="PTHR36460">
    <property type="entry name" value="UPF0132 DOMAIN PROTEIN (AFU_ORTHOLOGUE AFUA_3G10255)"/>
    <property type="match status" value="1"/>
</dbReference>
<dbReference type="OrthoDB" id="329551at2157"/>
<dbReference type="AlphaFoldDB" id="M0MG10"/>
<evidence type="ECO:0000256" key="5">
    <source>
        <dbReference type="SAM" id="Phobius"/>
    </source>
</evidence>
<feature type="transmembrane region" description="Helical" evidence="5">
    <location>
        <begin position="66"/>
        <end position="86"/>
    </location>
</feature>
<dbReference type="InParanoid" id="M0MG10"/>
<dbReference type="Pfam" id="PF09685">
    <property type="entry name" value="MamF_MmsF"/>
    <property type="match status" value="1"/>
</dbReference>
<evidence type="ECO:0000256" key="3">
    <source>
        <dbReference type="ARBA" id="ARBA00022989"/>
    </source>
</evidence>
<evidence type="ECO:0000313" key="7">
    <source>
        <dbReference type="Proteomes" id="UP000011669"/>
    </source>
</evidence>